<dbReference type="SUPFAM" id="SSF53098">
    <property type="entry name" value="Ribonuclease H-like"/>
    <property type="match status" value="1"/>
</dbReference>
<dbReference type="Pfam" id="PF09039">
    <property type="entry name" value="HTH_Tnp_Mu_2"/>
    <property type="match status" value="1"/>
</dbReference>
<dbReference type="InterPro" id="IPR012337">
    <property type="entry name" value="RNaseH-like_sf"/>
</dbReference>
<dbReference type="InterPro" id="IPR014833">
    <property type="entry name" value="TnsA_N"/>
</dbReference>
<dbReference type="Gene3D" id="1.10.10.60">
    <property type="entry name" value="Homeodomain-like"/>
    <property type="match status" value="1"/>
</dbReference>
<dbReference type="InterPro" id="IPR001584">
    <property type="entry name" value="Integrase_cat-core"/>
</dbReference>
<dbReference type="Pfam" id="PF08722">
    <property type="entry name" value="Tn7_TnsA-like_N"/>
    <property type="match status" value="1"/>
</dbReference>
<dbReference type="Pfam" id="PF09299">
    <property type="entry name" value="Mu-transpos_C"/>
    <property type="match status" value="1"/>
</dbReference>
<dbReference type="EMBL" id="CP141259">
    <property type="protein sequence ID" value="WRL44973.1"/>
    <property type="molecule type" value="Genomic_DNA"/>
</dbReference>
<dbReference type="InterPro" id="IPR015126">
    <property type="entry name" value="Mu_I-gamma"/>
</dbReference>
<feature type="domain" description="Integrase catalytic" evidence="2">
    <location>
        <begin position="486"/>
        <end position="684"/>
    </location>
</feature>
<accession>A0ABZ1AGG4</accession>
<sequence>MLDTPGRERLLDRLGLPVAGRRLILDAAKYAPVRKVASKGGGNVLTPYQSRKMQQTIETESRHLEFPAAVGHEHDPQVLEYFPQPCRLKFEIVDADGEIHAVDHTPDFLVITEREVWLEEWKPWTKLERLAQRYPWRYRLGADDHWQAEGIAQWLAERGIGYRILSDRDIPQRRIENTLFLEDYLEPSAPPCPVDVELRVKEALAEEATLYLRELFEKANCRPDDVFKLIADGLLVAEVDHAALSEPTRCRVFRDTAVRNFEHARQLPAPFAPLGTVDIAVGARLTYDQQPYTVVMVGGSKAVLQSDHQKSVEVSLETLEALALEQDVLMAQGPAVGSSIRLSDFTADELSMALERKTELENITRPNRTQRRQLRVLALAKVAGTDELVALIPNLRARGNRTPRLTAEQEAAIDEVIRSEYESNRAPNLKHCHRQLKNLCTERGIQTPSYPTFIARAKARPQQQQDRARHGNRVAYQNAEFVNVLFADTPVHGSRALQYVHMDHTELDIELVSLRTGKPLGRPWMSLAIDAHTRRIVGIYLSFDPPSYRSNMMLLRDIVRRHRRLPQFIVVDNGADFRSDDFARFAELMRIHVRYRPAGRPRHGSVMERIFGRLHTEYVHNLAGNTKALKEVRRTTGKFLPSRLAEWTLEYLYYGIDYWAFTYYDNAEHSTLGMSPYEAFNRSMASAGTREHRIVTLTQDFLILTCPTAGRLGQRKVDRQRGIKVHNNFFYWCPEFRDPKLHGRRVPVRYDPWDSSTVYVQIDKRWVPAQCKSLVALGQLTEKERELFSTEMRSHYRLRDDDEVSTQQLAEFLRVFTPKGAAELALERQRENRELYGSVGIGAIAKPIPASQLHGAAQPSVATAGGEIFAIPSPSSAGLPLAPTLPEPQPLDLPEFDTF</sequence>
<evidence type="ECO:0000313" key="4">
    <source>
        <dbReference type="Proteomes" id="UP001626593"/>
    </source>
</evidence>
<keyword evidence="4" id="KW-1185">Reference proteome</keyword>
<name>A0ABZ1AGG4_AROEV</name>
<dbReference type="PROSITE" id="PS50994">
    <property type="entry name" value="INTEGRASE"/>
    <property type="match status" value="1"/>
</dbReference>
<reference evidence="3 4" key="1">
    <citation type="submission" date="2023-12" db="EMBL/GenBank/DDBJ databases">
        <title>A. evansii MAY27, complete genome.</title>
        <authorList>
            <person name="Wang Y."/>
        </authorList>
    </citation>
    <scope>NUCLEOTIDE SEQUENCE [LARGE SCALE GENOMIC DNA]</scope>
    <source>
        <strain evidence="3 4">MAY27</strain>
    </source>
</reference>
<dbReference type="Proteomes" id="UP001626593">
    <property type="component" value="Chromosome"/>
</dbReference>
<feature type="region of interest" description="Disordered" evidence="1">
    <location>
        <begin position="877"/>
        <end position="899"/>
    </location>
</feature>
<evidence type="ECO:0000256" key="1">
    <source>
        <dbReference type="SAM" id="MobiDB-lite"/>
    </source>
</evidence>
<proteinExistence type="predicted"/>
<gene>
    <name evidence="3" type="ORF">U5817_17375</name>
</gene>
<dbReference type="InterPro" id="IPR015378">
    <property type="entry name" value="Transposase-like_Mu_C"/>
</dbReference>
<organism evidence="3 4">
    <name type="scientific">Aromatoleum evansii</name>
    <name type="common">Azoarcus evansii</name>
    <dbReference type="NCBI Taxonomy" id="59406"/>
    <lineage>
        <taxon>Bacteria</taxon>
        <taxon>Pseudomonadati</taxon>
        <taxon>Pseudomonadota</taxon>
        <taxon>Betaproteobacteria</taxon>
        <taxon>Rhodocyclales</taxon>
        <taxon>Rhodocyclaceae</taxon>
        <taxon>Aromatoleum</taxon>
    </lineage>
</organism>
<evidence type="ECO:0000313" key="3">
    <source>
        <dbReference type="EMBL" id="WRL44973.1"/>
    </source>
</evidence>
<dbReference type="InterPro" id="IPR036397">
    <property type="entry name" value="RNaseH_sf"/>
</dbReference>
<protein>
    <submittedName>
        <fullName evidence="3">Mu transposase C-terminal domain-containing protein</fullName>
    </submittedName>
</protein>
<dbReference type="Gene3D" id="3.30.420.10">
    <property type="entry name" value="Ribonuclease H-like superfamily/Ribonuclease H"/>
    <property type="match status" value="1"/>
</dbReference>
<evidence type="ECO:0000259" key="2">
    <source>
        <dbReference type="PROSITE" id="PS50994"/>
    </source>
</evidence>
<dbReference type="RefSeq" id="WP_407278237.1">
    <property type="nucleotide sequence ID" value="NZ_CP141259.1"/>
</dbReference>